<feature type="region of interest" description="Disordered" evidence="1">
    <location>
        <begin position="263"/>
        <end position="515"/>
    </location>
</feature>
<feature type="compositionally biased region" description="Basic and acidic residues" evidence="1">
    <location>
        <begin position="365"/>
        <end position="376"/>
    </location>
</feature>
<comment type="caution">
    <text evidence="2">The sequence shown here is derived from an EMBL/GenBank/DDBJ whole genome shotgun (WGS) entry which is preliminary data.</text>
</comment>
<protein>
    <submittedName>
        <fullName evidence="2">Uncharacterized protein</fullName>
    </submittedName>
</protein>
<proteinExistence type="predicted"/>
<feature type="compositionally biased region" description="Polar residues" evidence="1">
    <location>
        <begin position="43"/>
        <end position="55"/>
    </location>
</feature>
<reference evidence="2" key="1">
    <citation type="submission" date="2022-07" db="EMBL/GenBank/DDBJ databases">
        <title>Phylogenomic reconstructions and comparative analyses of Kickxellomycotina fungi.</title>
        <authorList>
            <person name="Reynolds N.K."/>
            <person name="Stajich J.E."/>
            <person name="Barry K."/>
            <person name="Grigoriev I.V."/>
            <person name="Crous P."/>
            <person name="Smith M.E."/>
        </authorList>
    </citation>
    <scope>NUCLEOTIDE SEQUENCE</scope>
    <source>
        <strain evidence="2">NBRC 100468</strain>
    </source>
</reference>
<dbReference type="AlphaFoldDB" id="A0A9W7ZVC4"/>
<feature type="compositionally biased region" description="Polar residues" evidence="1">
    <location>
        <begin position="318"/>
        <end position="333"/>
    </location>
</feature>
<feature type="compositionally biased region" description="Polar residues" evidence="1">
    <location>
        <begin position="448"/>
        <end position="466"/>
    </location>
</feature>
<feature type="region of interest" description="Disordered" evidence="1">
    <location>
        <begin position="74"/>
        <end position="147"/>
    </location>
</feature>
<feature type="compositionally biased region" description="Polar residues" evidence="1">
    <location>
        <begin position="81"/>
        <end position="97"/>
    </location>
</feature>
<sequence>MSYGRQATGVLVDLSDEADTSTPTSTKAIPIPKKPEAPKTRPKSNSISSRWSNEIETVERKSVEATYRFNTVGPSKLWPFGSTNGDSGVLQDPSTTKSRSSFSIFGFGSGSKEDEMDTSVGLALEEDDEEQAETNNNSDSEHQDGKSVDLDELERAWNNYHNKSIFSRNDAQAKAKNALDTVTSTAMDLQSKAKVTISNAATSAAIAAKPGMDAVSRKTKEMGTKIQDGSRQLASDAIAKAKPPETASIKTKAAHWLLWQSVKQQSESKNTEEEAEKTDSSEPAKSASEKQGKPVDKKADGNSTISNNQGGGWFKFWNRNTDTSSSNGTKNTNASGAGKASESKSSEKDKEGDVKNIAHLSAPKDTYRTYGHEITSHHWATAESAPNNQVSRDSYEQSEETSDHKNNIVSTSSNINNSNSIDNEWQDHNWGDVPRKSEDYPENELQRKPSTSPSIDHSENYNNKWPSDNEEEEEQEVKASKKGESMNHSEYKYKQEESSTDEGYDIAIPTTTSSNTTAMTLGHFGMDNPWG</sequence>
<evidence type="ECO:0000256" key="1">
    <source>
        <dbReference type="SAM" id="MobiDB-lite"/>
    </source>
</evidence>
<feature type="compositionally biased region" description="Basic and acidic residues" evidence="1">
    <location>
        <begin position="341"/>
        <end position="356"/>
    </location>
</feature>
<evidence type="ECO:0000313" key="2">
    <source>
        <dbReference type="EMBL" id="KAJ1917376.1"/>
    </source>
</evidence>
<feature type="compositionally biased region" description="Low complexity" evidence="1">
    <location>
        <begin position="407"/>
        <end position="423"/>
    </location>
</feature>
<keyword evidence="3" id="KW-1185">Reference proteome</keyword>
<feature type="compositionally biased region" description="Basic and acidic residues" evidence="1">
    <location>
        <begin position="269"/>
        <end position="300"/>
    </location>
</feature>
<accession>A0A9W7ZVC4</accession>
<dbReference type="Proteomes" id="UP001150538">
    <property type="component" value="Unassembled WGS sequence"/>
</dbReference>
<organism evidence="2 3">
    <name type="scientific">Mycoemilia scoparia</name>
    <dbReference type="NCBI Taxonomy" id="417184"/>
    <lineage>
        <taxon>Eukaryota</taxon>
        <taxon>Fungi</taxon>
        <taxon>Fungi incertae sedis</taxon>
        <taxon>Zoopagomycota</taxon>
        <taxon>Kickxellomycotina</taxon>
        <taxon>Kickxellomycetes</taxon>
        <taxon>Kickxellales</taxon>
        <taxon>Kickxellaceae</taxon>
        <taxon>Mycoemilia</taxon>
    </lineage>
</organism>
<feature type="region of interest" description="Disordered" evidence="1">
    <location>
        <begin position="1"/>
        <end position="62"/>
    </location>
</feature>
<dbReference type="EMBL" id="JANBPU010000073">
    <property type="protein sequence ID" value="KAJ1917376.1"/>
    <property type="molecule type" value="Genomic_DNA"/>
</dbReference>
<gene>
    <name evidence="2" type="ORF">H4219_003243</name>
</gene>
<feature type="compositionally biased region" description="Basic and acidic residues" evidence="1">
    <location>
        <begin position="425"/>
        <end position="447"/>
    </location>
</feature>
<name>A0A9W7ZVC4_9FUNG</name>
<feature type="compositionally biased region" description="Basic and acidic residues" evidence="1">
    <location>
        <begin position="476"/>
        <end position="497"/>
    </location>
</feature>
<evidence type="ECO:0000313" key="3">
    <source>
        <dbReference type="Proteomes" id="UP001150538"/>
    </source>
</evidence>